<dbReference type="FunCoup" id="F1Z7T8">
    <property type="interactions" value="292"/>
</dbReference>
<dbReference type="SUPFAM" id="SSF51905">
    <property type="entry name" value="FAD/NAD(P)-binding domain"/>
    <property type="match status" value="1"/>
</dbReference>
<dbReference type="Pfam" id="PF01266">
    <property type="entry name" value="DAO"/>
    <property type="match status" value="1"/>
</dbReference>
<dbReference type="InterPro" id="IPR036188">
    <property type="entry name" value="FAD/NAD-bd_sf"/>
</dbReference>
<dbReference type="OrthoDB" id="9806601at2"/>
<name>F1Z7T8_9SPHN</name>
<dbReference type="STRING" id="983920.Y88_1349"/>
<dbReference type="GO" id="GO:0016491">
    <property type="term" value="F:oxidoreductase activity"/>
    <property type="evidence" value="ECO:0007669"/>
    <property type="project" value="UniProtKB-KW"/>
</dbReference>
<dbReference type="AlphaFoldDB" id="F1Z7T8"/>
<evidence type="ECO:0000313" key="4">
    <source>
        <dbReference type="EMBL" id="EGD59287.1"/>
    </source>
</evidence>
<dbReference type="Gene3D" id="3.50.50.60">
    <property type="entry name" value="FAD/NAD(P)-binding domain"/>
    <property type="match status" value="1"/>
</dbReference>
<dbReference type="PANTHER" id="PTHR13847">
    <property type="entry name" value="SARCOSINE DEHYDROGENASE-RELATED"/>
    <property type="match status" value="1"/>
</dbReference>
<evidence type="ECO:0000259" key="3">
    <source>
        <dbReference type="Pfam" id="PF01266"/>
    </source>
</evidence>
<evidence type="ECO:0000256" key="2">
    <source>
        <dbReference type="SAM" id="MobiDB-lite"/>
    </source>
</evidence>
<dbReference type="EMBL" id="AEWJ01000037">
    <property type="protein sequence ID" value="EGD59287.1"/>
    <property type="molecule type" value="Genomic_DNA"/>
</dbReference>
<keyword evidence="1" id="KW-0560">Oxidoreductase</keyword>
<dbReference type="RefSeq" id="WP_008065200.1">
    <property type="nucleotide sequence ID" value="NZ_AQWK01000001.1"/>
</dbReference>
<dbReference type="Gene3D" id="3.30.9.10">
    <property type="entry name" value="D-Amino Acid Oxidase, subunit A, domain 2"/>
    <property type="match status" value="1"/>
</dbReference>
<evidence type="ECO:0000313" key="5">
    <source>
        <dbReference type="Proteomes" id="UP000004728"/>
    </source>
</evidence>
<reference evidence="4 5" key="1">
    <citation type="journal article" date="2012" name="J. Bacteriol.">
        <title>Draft Genome Sequence of Novosphingobium nitrogenifigens Y88T.</title>
        <authorList>
            <person name="Strabala T.J."/>
            <person name="Macdonald L."/>
            <person name="Liu V."/>
            <person name="Smit A.M."/>
        </authorList>
    </citation>
    <scope>NUCLEOTIDE SEQUENCE [LARGE SCALE GENOMIC DNA]</scope>
    <source>
        <strain evidence="4 5">DSM 19370</strain>
    </source>
</reference>
<dbReference type="PANTHER" id="PTHR13847:SF281">
    <property type="entry name" value="FAD DEPENDENT OXIDOREDUCTASE DOMAIN-CONTAINING PROTEIN"/>
    <property type="match status" value="1"/>
</dbReference>
<organism evidence="4 5">
    <name type="scientific">Novosphingobium nitrogenifigens DSM 19370</name>
    <dbReference type="NCBI Taxonomy" id="983920"/>
    <lineage>
        <taxon>Bacteria</taxon>
        <taxon>Pseudomonadati</taxon>
        <taxon>Pseudomonadota</taxon>
        <taxon>Alphaproteobacteria</taxon>
        <taxon>Sphingomonadales</taxon>
        <taxon>Sphingomonadaceae</taxon>
        <taxon>Novosphingobium</taxon>
    </lineage>
</organism>
<comment type="caution">
    <text evidence="4">The sequence shown here is derived from an EMBL/GenBank/DDBJ whole genome shotgun (WGS) entry which is preliminary data.</text>
</comment>
<dbReference type="InParanoid" id="F1Z7T8"/>
<protein>
    <submittedName>
        <fullName evidence="4">FAD dependent oxidoreductase</fullName>
    </submittedName>
</protein>
<gene>
    <name evidence="4" type="ORF">Y88_1349</name>
</gene>
<dbReference type="InterPro" id="IPR006076">
    <property type="entry name" value="FAD-dep_OxRdtase"/>
</dbReference>
<evidence type="ECO:0000256" key="1">
    <source>
        <dbReference type="ARBA" id="ARBA00023002"/>
    </source>
</evidence>
<dbReference type="GO" id="GO:0005737">
    <property type="term" value="C:cytoplasm"/>
    <property type="evidence" value="ECO:0007669"/>
    <property type="project" value="TreeGrafter"/>
</dbReference>
<proteinExistence type="predicted"/>
<dbReference type="eggNOG" id="COG0665">
    <property type="taxonomic scope" value="Bacteria"/>
</dbReference>
<feature type="domain" description="FAD dependent oxidoreductase" evidence="3">
    <location>
        <begin position="45"/>
        <end position="397"/>
    </location>
</feature>
<feature type="region of interest" description="Disordered" evidence="2">
    <location>
        <begin position="1"/>
        <end position="20"/>
    </location>
</feature>
<keyword evidence="5" id="KW-1185">Reference proteome</keyword>
<dbReference type="Proteomes" id="UP000004728">
    <property type="component" value="Unassembled WGS sequence"/>
</dbReference>
<dbReference type="HOGENOM" id="CLU_007884_3_0_5"/>
<accession>F1Z7T8</accession>
<sequence length="442" mass="47512">MTTRHFPDRAGPSGEDTRRHPASYYAATLDTDIAAPRLEQDTTADVCVIGGGFTGLGAALALARAGKSVRLVEAGPIGWGASGRNGGQVHLGWNKDQQWLAERLGEPAARRLWDVALAARAFLDTLIDSDPDRCDFRAGHIHADHKARYVALTHEHVRFMREAYGHEALTPLSRDAMRAMVDSPAYHGGSLDMAGGHLHPLKLVRAMARLAVAAGARLHGHSPARSITPTPDGWAVATPLGTIRAGQVLVAGGGYAKGLLGEIDARVLPINNYIATTEPLDPVLAARLIAGGHSVSDSRFVVHYFRVTPDHRLLFGGGETYGYRFPRDIAGFVRPHLERIYPQLAGVPLAHAWGGTLAITPYRLPCAREVRPGLWSLSGYSGLGVVLAPFLGAALGEAMSGRGNAAFDCLRLLPAPRFPGGRWLRWPTLVAAMSFFALRDRI</sequence>